<evidence type="ECO:0000256" key="1">
    <source>
        <dbReference type="ARBA" id="ARBA00007274"/>
    </source>
</evidence>
<dbReference type="Pfam" id="PF00132">
    <property type="entry name" value="Hexapep"/>
    <property type="match status" value="1"/>
</dbReference>
<dbReference type="Gene3D" id="2.160.10.10">
    <property type="entry name" value="Hexapeptide repeat proteins"/>
    <property type="match status" value="1"/>
</dbReference>
<dbReference type="PANTHER" id="PTHR23416">
    <property type="entry name" value="SIALIC ACID SYNTHASE-RELATED"/>
    <property type="match status" value="1"/>
</dbReference>
<keyword evidence="3" id="KW-0677">Repeat</keyword>
<accession>A0ABS2RF95</accession>
<reference evidence="4 5" key="1">
    <citation type="submission" date="2021-01" db="EMBL/GenBank/DDBJ databases">
        <title>Sequencing the genomes of 1000 actinobacteria strains.</title>
        <authorList>
            <person name="Klenk H.-P."/>
        </authorList>
    </citation>
    <scope>NUCLEOTIDE SEQUENCE [LARGE SCALE GENOMIC DNA]</scope>
    <source>
        <strain evidence="4 5">DSM 18662</strain>
    </source>
</reference>
<comment type="caution">
    <text evidence="4">The sequence shown here is derived from an EMBL/GenBank/DDBJ whole genome shotgun (WGS) entry which is preliminary data.</text>
</comment>
<dbReference type="InterPro" id="IPR051159">
    <property type="entry name" value="Hexapeptide_acetyltransf"/>
</dbReference>
<sequence length="576" mass="62779">MSQATQLPVTDPKLLDYNGWLFWHDATEEEQARQLAHQRSIIAATGGSIGERTFLSELAMVHPRSLTMGDNCYIAAHAYVTDDLRCGDHCTVNAFTVVRGSVTMGSGVRIGAHTSILGFNHGFEADREVFRQPITTRGITIGDDVWIGSHVVIVDGVTIGSHAVVGAGAVVTKDVPAWAIVGGNPARFIRDRREPKRPRDLTRELSSRLADFAARATEQCASVVERYWQPGAVAADGSTTGRYVDAPGAAATLRAHADAIEVSILLTGQAPGQLTTQQHVDRLRQNQDPVTGLTPLLTSEGLHGEAPAGFEQGDAHYHVLSLGYALDLLGSRFVHPIRAVQQMSAEELCRILRDLPWSSRGWGAGAAVDTIGTAFRWNLSYQPDWSEQNLTTFDAFIGWLVTHTRRDNGMWSAPRLSDGLLQPVNGFYRGSRGSFAQFGIPLPFPDRVINTTLEQAADERHFGPGRTTACNVLDVAHPLWLASRQSGHRRPEIVAWAQAQIPEVLAQWQDEAGFSFAHAPLSGPAAVQHRPGLQGTEMWLATLWYIADLCGISESLGYRPRGVHRPEPAVDVSPRG</sequence>
<dbReference type="Proteomes" id="UP000704762">
    <property type="component" value="Unassembled WGS sequence"/>
</dbReference>
<keyword evidence="2" id="KW-0808">Transferase</keyword>
<comment type="similarity">
    <text evidence="1">Belongs to the transferase hexapeptide repeat family.</text>
</comment>
<dbReference type="PROSITE" id="PS00101">
    <property type="entry name" value="HEXAPEP_TRANSFERASES"/>
    <property type="match status" value="1"/>
</dbReference>
<proteinExistence type="inferred from homology"/>
<organism evidence="4 5">
    <name type="scientific">Microlunatus panaciterrae</name>
    <dbReference type="NCBI Taxonomy" id="400768"/>
    <lineage>
        <taxon>Bacteria</taxon>
        <taxon>Bacillati</taxon>
        <taxon>Actinomycetota</taxon>
        <taxon>Actinomycetes</taxon>
        <taxon>Propionibacteriales</taxon>
        <taxon>Propionibacteriaceae</taxon>
        <taxon>Microlunatus</taxon>
    </lineage>
</organism>
<gene>
    <name evidence="4" type="ORF">JOE57_000585</name>
</gene>
<dbReference type="InterPro" id="IPR018357">
    <property type="entry name" value="Hexapep_transf_CS"/>
</dbReference>
<dbReference type="InterPro" id="IPR001451">
    <property type="entry name" value="Hexapep"/>
</dbReference>
<dbReference type="InterPro" id="IPR011004">
    <property type="entry name" value="Trimer_LpxA-like_sf"/>
</dbReference>
<protein>
    <submittedName>
        <fullName evidence="4">Acetyltransferase-like isoleucine patch superfamily enzyme</fullName>
    </submittedName>
</protein>
<dbReference type="PANTHER" id="PTHR23416:SF23">
    <property type="entry name" value="ACETYLTRANSFERASE C18B11.09C-RELATED"/>
    <property type="match status" value="1"/>
</dbReference>
<keyword evidence="5" id="KW-1185">Reference proteome</keyword>
<evidence type="ECO:0000256" key="3">
    <source>
        <dbReference type="ARBA" id="ARBA00022737"/>
    </source>
</evidence>
<evidence type="ECO:0000313" key="5">
    <source>
        <dbReference type="Proteomes" id="UP000704762"/>
    </source>
</evidence>
<dbReference type="EMBL" id="JAFBCF010000001">
    <property type="protein sequence ID" value="MBM7797664.1"/>
    <property type="molecule type" value="Genomic_DNA"/>
</dbReference>
<dbReference type="CDD" id="cd04647">
    <property type="entry name" value="LbH_MAT_like"/>
    <property type="match status" value="1"/>
</dbReference>
<dbReference type="SUPFAM" id="SSF51161">
    <property type="entry name" value="Trimeric LpxA-like enzymes"/>
    <property type="match status" value="1"/>
</dbReference>
<evidence type="ECO:0000256" key="2">
    <source>
        <dbReference type="ARBA" id="ARBA00022679"/>
    </source>
</evidence>
<name>A0ABS2RF95_9ACTN</name>
<evidence type="ECO:0000313" key="4">
    <source>
        <dbReference type="EMBL" id="MBM7797664.1"/>
    </source>
</evidence>